<name>A0A917ATC5_9MICC</name>
<sequence>MATFSVDVSAAAETLNSTAGKLEDLPEHLEELDTGLQNAQTACGDGVSAPVIEALTNWWTESAEGHISKVTAGSSNAITFTGEALEHYWNGDEEMAVEAEAPPTRSNPSTRSTAADHTGDA</sequence>
<dbReference type="RefSeq" id="WP_188684925.1">
    <property type="nucleotide sequence ID" value="NZ_BMIS01000007.1"/>
</dbReference>
<evidence type="ECO:0000256" key="1">
    <source>
        <dbReference type="SAM" id="MobiDB-lite"/>
    </source>
</evidence>
<gene>
    <name evidence="2" type="ORF">GCM10011401_18170</name>
</gene>
<accession>A0A917ATC5</accession>
<dbReference type="EMBL" id="BMIS01000007">
    <property type="protein sequence ID" value="GGE71478.1"/>
    <property type="molecule type" value="Genomic_DNA"/>
</dbReference>
<feature type="region of interest" description="Disordered" evidence="1">
    <location>
        <begin position="97"/>
        <end position="121"/>
    </location>
</feature>
<keyword evidence="3" id="KW-1185">Reference proteome</keyword>
<reference evidence="2" key="2">
    <citation type="submission" date="2020-09" db="EMBL/GenBank/DDBJ databases">
        <authorList>
            <person name="Sun Q."/>
            <person name="Zhou Y."/>
        </authorList>
    </citation>
    <scope>NUCLEOTIDE SEQUENCE</scope>
    <source>
        <strain evidence="2">CGMCC 1.15388</strain>
    </source>
</reference>
<protein>
    <submittedName>
        <fullName evidence="2">Uncharacterized protein</fullName>
    </submittedName>
</protein>
<dbReference type="InterPro" id="IPR045436">
    <property type="entry name" value="DUF6507"/>
</dbReference>
<evidence type="ECO:0000313" key="3">
    <source>
        <dbReference type="Proteomes" id="UP000633136"/>
    </source>
</evidence>
<dbReference type="AlphaFoldDB" id="A0A917ATC5"/>
<reference evidence="2" key="1">
    <citation type="journal article" date="2014" name="Int. J. Syst. Evol. Microbiol.">
        <title>Complete genome sequence of Corynebacterium casei LMG S-19264T (=DSM 44701T), isolated from a smear-ripened cheese.</title>
        <authorList>
            <consortium name="US DOE Joint Genome Institute (JGI-PGF)"/>
            <person name="Walter F."/>
            <person name="Albersmeier A."/>
            <person name="Kalinowski J."/>
            <person name="Ruckert C."/>
        </authorList>
    </citation>
    <scope>NUCLEOTIDE SEQUENCE</scope>
    <source>
        <strain evidence="2">CGMCC 1.15388</strain>
    </source>
</reference>
<evidence type="ECO:0000313" key="2">
    <source>
        <dbReference type="EMBL" id="GGE71478.1"/>
    </source>
</evidence>
<comment type="caution">
    <text evidence="2">The sequence shown here is derived from an EMBL/GenBank/DDBJ whole genome shotgun (WGS) entry which is preliminary data.</text>
</comment>
<organism evidence="2 3">
    <name type="scientific">Nesterenkonia cremea</name>
    <dbReference type="NCBI Taxonomy" id="1882340"/>
    <lineage>
        <taxon>Bacteria</taxon>
        <taxon>Bacillati</taxon>
        <taxon>Actinomycetota</taxon>
        <taxon>Actinomycetes</taxon>
        <taxon>Micrococcales</taxon>
        <taxon>Micrococcaceae</taxon>
        <taxon>Nesterenkonia</taxon>
    </lineage>
</organism>
<feature type="compositionally biased region" description="Polar residues" evidence="1">
    <location>
        <begin position="104"/>
        <end position="115"/>
    </location>
</feature>
<proteinExistence type="predicted"/>
<dbReference type="Pfam" id="PF20117">
    <property type="entry name" value="DUF6507"/>
    <property type="match status" value="1"/>
</dbReference>
<dbReference type="Proteomes" id="UP000633136">
    <property type="component" value="Unassembled WGS sequence"/>
</dbReference>